<proteinExistence type="inferred from homology"/>
<keyword evidence="10" id="KW-1185">Reference proteome</keyword>
<evidence type="ECO:0000313" key="10">
    <source>
        <dbReference type="Proteomes" id="UP001165586"/>
    </source>
</evidence>
<keyword evidence="5" id="KW-0472">Membrane</keyword>
<dbReference type="RefSeq" id="WP_259539238.1">
    <property type="nucleotide sequence ID" value="NZ_JANLCJ010000004.1"/>
</dbReference>
<evidence type="ECO:0000256" key="5">
    <source>
        <dbReference type="ARBA" id="ARBA00023136"/>
    </source>
</evidence>
<evidence type="ECO:0000259" key="8">
    <source>
        <dbReference type="Pfam" id="PF02608"/>
    </source>
</evidence>
<comment type="similarity">
    <text evidence="2">Belongs to the BMP lipoprotein family.</text>
</comment>
<keyword evidence="3" id="KW-1003">Cell membrane</keyword>
<dbReference type="SUPFAM" id="SSF53822">
    <property type="entry name" value="Periplasmic binding protein-like I"/>
    <property type="match status" value="1"/>
</dbReference>
<evidence type="ECO:0000256" key="3">
    <source>
        <dbReference type="ARBA" id="ARBA00022475"/>
    </source>
</evidence>
<gene>
    <name evidence="9" type="ORF">N1032_11515</name>
</gene>
<evidence type="ECO:0000256" key="1">
    <source>
        <dbReference type="ARBA" id="ARBA00004193"/>
    </source>
</evidence>
<protein>
    <submittedName>
        <fullName evidence="9">BMP family ABC transporter substrate-binding protein</fullName>
    </submittedName>
</protein>
<evidence type="ECO:0000256" key="2">
    <source>
        <dbReference type="ARBA" id="ARBA00008610"/>
    </source>
</evidence>
<dbReference type="Pfam" id="PF02608">
    <property type="entry name" value="Bmp"/>
    <property type="match status" value="1"/>
</dbReference>
<dbReference type="Gene3D" id="3.40.50.2300">
    <property type="match status" value="2"/>
</dbReference>
<dbReference type="InterPro" id="IPR003760">
    <property type="entry name" value="PnrA-like"/>
</dbReference>
<keyword evidence="6" id="KW-0449">Lipoprotein</keyword>
<reference evidence="9" key="1">
    <citation type="submission" date="2022-08" db="EMBL/GenBank/DDBJ databases">
        <authorList>
            <person name="Deng Y."/>
            <person name="Han X.-F."/>
            <person name="Zhang Y.-Q."/>
        </authorList>
    </citation>
    <scope>NUCLEOTIDE SEQUENCE</scope>
    <source>
        <strain evidence="9">CPCC 203386</strain>
    </source>
</reference>
<accession>A0ABT2H348</accession>
<sequence>MRTPLKRLTRPLIALAAIGILAGTAACSSSSSGDTSSTGSAAAEDGSIIFIHDQAAGDGSVTDSTIAGVEDAADQLGYTSQAVYVADPANYESTLRNAADSGATVIVTEFFRITDATNLVAADYPDIKFVHLYADPEEPAISNLLTVSYDSYQVLFLSGVMAATYSDTGKIGMVMGDTQPMIAADFNAYAAGAASVDPSIEVIPGVVGNYDDAAKAQEVANQLYASGVDVIQTDAGGADSGTVAAAMQEPGRFLIASTLSVFDTAPDQTLAVGGLEFGPSAVESIMAVLEPDFEGGHNATGIGEALKLTVADPAPGGADATRFQAAVDAVDAASAGVIDGTTEVPFVTEMP</sequence>
<evidence type="ECO:0000256" key="7">
    <source>
        <dbReference type="SAM" id="SignalP"/>
    </source>
</evidence>
<dbReference type="PANTHER" id="PTHR34296:SF2">
    <property type="entry name" value="ABC TRANSPORTER GUANOSINE-BINDING PROTEIN NUPN"/>
    <property type="match status" value="1"/>
</dbReference>
<comment type="subcellular location">
    <subcellularLocation>
        <location evidence="1">Cell membrane</location>
        <topology evidence="1">Lipid-anchor</topology>
    </subcellularLocation>
</comment>
<feature type="signal peptide" evidence="7">
    <location>
        <begin position="1"/>
        <end position="16"/>
    </location>
</feature>
<dbReference type="EMBL" id="JANLCJ010000004">
    <property type="protein sequence ID" value="MCS5734365.1"/>
    <property type="molecule type" value="Genomic_DNA"/>
</dbReference>
<organism evidence="9 10">
    <name type="scientific">Herbiconiux daphne</name>
    <dbReference type="NCBI Taxonomy" id="2970914"/>
    <lineage>
        <taxon>Bacteria</taxon>
        <taxon>Bacillati</taxon>
        <taxon>Actinomycetota</taxon>
        <taxon>Actinomycetes</taxon>
        <taxon>Micrococcales</taxon>
        <taxon>Microbacteriaceae</taxon>
        <taxon>Herbiconiux</taxon>
    </lineage>
</organism>
<dbReference type="PROSITE" id="PS51257">
    <property type="entry name" value="PROKAR_LIPOPROTEIN"/>
    <property type="match status" value="1"/>
</dbReference>
<name>A0ABT2H348_9MICO</name>
<dbReference type="Proteomes" id="UP001165586">
    <property type="component" value="Unassembled WGS sequence"/>
</dbReference>
<feature type="chain" id="PRO_5047411340" evidence="7">
    <location>
        <begin position="17"/>
        <end position="351"/>
    </location>
</feature>
<dbReference type="PANTHER" id="PTHR34296">
    <property type="entry name" value="TRANSCRIPTIONAL ACTIVATOR PROTEIN MED"/>
    <property type="match status" value="1"/>
</dbReference>
<feature type="domain" description="ABC transporter substrate-binding protein PnrA-like" evidence="8">
    <location>
        <begin position="48"/>
        <end position="247"/>
    </location>
</feature>
<evidence type="ECO:0000256" key="6">
    <source>
        <dbReference type="ARBA" id="ARBA00023288"/>
    </source>
</evidence>
<dbReference type="InterPro" id="IPR050957">
    <property type="entry name" value="BMP_lipoprotein"/>
</dbReference>
<dbReference type="InterPro" id="IPR028082">
    <property type="entry name" value="Peripla_BP_I"/>
</dbReference>
<evidence type="ECO:0000313" key="9">
    <source>
        <dbReference type="EMBL" id="MCS5734365.1"/>
    </source>
</evidence>
<evidence type="ECO:0000256" key="4">
    <source>
        <dbReference type="ARBA" id="ARBA00022729"/>
    </source>
</evidence>
<keyword evidence="4 7" id="KW-0732">Signal</keyword>
<comment type="caution">
    <text evidence="9">The sequence shown here is derived from an EMBL/GenBank/DDBJ whole genome shotgun (WGS) entry which is preliminary data.</text>
</comment>